<name>A0ACC2MV88_PERAE</name>
<proteinExistence type="predicted"/>
<keyword evidence="2" id="KW-1185">Reference proteome</keyword>
<comment type="caution">
    <text evidence="1">The sequence shown here is derived from an EMBL/GenBank/DDBJ whole genome shotgun (WGS) entry which is preliminary data.</text>
</comment>
<reference evidence="1 2" key="1">
    <citation type="journal article" date="2022" name="Hortic Res">
        <title>A haplotype resolved chromosomal level avocado genome allows analysis of novel avocado genes.</title>
        <authorList>
            <person name="Nath O."/>
            <person name="Fletcher S.J."/>
            <person name="Hayward A."/>
            <person name="Shaw L.M."/>
            <person name="Masouleh A.K."/>
            <person name="Furtado A."/>
            <person name="Henry R.J."/>
            <person name="Mitter N."/>
        </authorList>
    </citation>
    <scope>NUCLEOTIDE SEQUENCE [LARGE SCALE GENOMIC DNA]</scope>
    <source>
        <strain evidence="2">cv. Hass</strain>
    </source>
</reference>
<organism evidence="1 2">
    <name type="scientific">Persea americana</name>
    <name type="common">Avocado</name>
    <dbReference type="NCBI Taxonomy" id="3435"/>
    <lineage>
        <taxon>Eukaryota</taxon>
        <taxon>Viridiplantae</taxon>
        <taxon>Streptophyta</taxon>
        <taxon>Embryophyta</taxon>
        <taxon>Tracheophyta</taxon>
        <taxon>Spermatophyta</taxon>
        <taxon>Magnoliopsida</taxon>
        <taxon>Magnoliidae</taxon>
        <taxon>Laurales</taxon>
        <taxon>Lauraceae</taxon>
        <taxon>Persea</taxon>
    </lineage>
</organism>
<gene>
    <name evidence="1" type="ORF">MRB53_002699</name>
</gene>
<dbReference type="EMBL" id="CM056809">
    <property type="protein sequence ID" value="KAJ8649676.1"/>
    <property type="molecule type" value="Genomic_DNA"/>
</dbReference>
<protein>
    <submittedName>
        <fullName evidence="1">Uncharacterized protein</fullName>
    </submittedName>
</protein>
<sequence>MAKTFIFSPTFTPLTSTNPSNYLHTPHTSLMFFDSHHPKPKRDCSLLALASSSHSPNNVDYLESEFGGHGVGFTGIGDSCVVKMGLEDGSTANLMLPSGLITSYKPHMWHGGMMEVLHTAVSEGQDGGPVVQGGVSMVFKCGSSGGITWSPSTWALHDVRGSPQDSIQVELISSDIEAMVEFKYIVTLQQDLLSSEVMITNLKSSNLHLMGSVVTHLTVSTPDATYAIGLQGSNYFSKPPLMSDFSIIPPDFGQKRLPGSGQPWTTTLQGLLLSWDNRVDKDPRGKIGELDNEGESEGEEDDNYAHLTDKMSRIYTSTPRRFTVIDRGRRNSVVVGKAGFDELYIFSPGSTYKWYGKYSYICTGPSAMLKPVILGPEGVWRGAQYLHNPNN</sequence>
<accession>A0ACC2MV88</accession>
<dbReference type="Proteomes" id="UP001234297">
    <property type="component" value="Chromosome 1"/>
</dbReference>
<evidence type="ECO:0000313" key="2">
    <source>
        <dbReference type="Proteomes" id="UP001234297"/>
    </source>
</evidence>
<evidence type="ECO:0000313" key="1">
    <source>
        <dbReference type="EMBL" id="KAJ8649676.1"/>
    </source>
</evidence>